<gene>
    <name evidence="5" type="ORF">SAMN05444007_1215</name>
</gene>
<evidence type="ECO:0000256" key="1">
    <source>
        <dbReference type="ARBA" id="ARBA00023015"/>
    </source>
</evidence>
<dbReference type="SMART" id="SM00342">
    <property type="entry name" value="HTH_ARAC"/>
    <property type="match status" value="1"/>
</dbReference>
<dbReference type="InterPro" id="IPR020449">
    <property type="entry name" value="Tscrpt_reg_AraC-type_HTH"/>
</dbReference>
<evidence type="ECO:0000313" key="5">
    <source>
        <dbReference type="EMBL" id="SEK07752.1"/>
    </source>
</evidence>
<proteinExistence type="predicted"/>
<keyword evidence="3" id="KW-0804">Transcription</keyword>
<keyword evidence="1" id="KW-0805">Transcription regulation</keyword>
<name>A0A1H7E6Q0_9RHOB</name>
<reference evidence="5 6" key="1">
    <citation type="submission" date="2016-10" db="EMBL/GenBank/DDBJ databases">
        <authorList>
            <person name="de Groot N.N."/>
        </authorList>
    </citation>
    <scope>NUCLEOTIDE SEQUENCE [LARGE SCALE GENOMIC DNA]</scope>
    <source>
        <strain evidence="5 6">DSM 29340</strain>
    </source>
</reference>
<evidence type="ECO:0000256" key="2">
    <source>
        <dbReference type="ARBA" id="ARBA00023125"/>
    </source>
</evidence>
<dbReference type="PRINTS" id="PR00032">
    <property type="entry name" value="HTHARAC"/>
</dbReference>
<evidence type="ECO:0000259" key="4">
    <source>
        <dbReference type="PROSITE" id="PS01124"/>
    </source>
</evidence>
<keyword evidence="6" id="KW-1185">Reference proteome</keyword>
<dbReference type="GO" id="GO:0000976">
    <property type="term" value="F:transcription cis-regulatory region binding"/>
    <property type="evidence" value="ECO:0007669"/>
    <property type="project" value="TreeGrafter"/>
</dbReference>
<dbReference type="SUPFAM" id="SSF46689">
    <property type="entry name" value="Homeodomain-like"/>
    <property type="match status" value="1"/>
</dbReference>
<dbReference type="PROSITE" id="PS01124">
    <property type="entry name" value="HTH_ARAC_FAMILY_2"/>
    <property type="match status" value="1"/>
</dbReference>
<protein>
    <submittedName>
        <fullName evidence="5">Arabinose-binding domain of AraC transcription regulator, N-term</fullName>
    </submittedName>
</protein>
<dbReference type="Pfam" id="PF12625">
    <property type="entry name" value="Arabinose_bd"/>
    <property type="match status" value="1"/>
</dbReference>
<feature type="domain" description="HTH araC/xylS-type" evidence="4">
    <location>
        <begin position="224"/>
        <end position="326"/>
    </location>
</feature>
<dbReference type="Pfam" id="PF12833">
    <property type="entry name" value="HTH_18"/>
    <property type="match status" value="1"/>
</dbReference>
<evidence type="ECO:0000313" key="6">
    <source>
        <dbReference type="Proteomes" id="UP000199379"/>
    </source>
</evidence>
<dbReference type="InterPro" id="IPR032687">
    <property type="entry name" value="AraC-type_N"/>
</dbReference>
<dbReference type="Proteomes" id="UP000199379">
    <property type="component" value="Unassembled WGS sequence"/>
</dbReference>
<dbReference type="AlphaFoldDB" id="A0A1H7E6Q0"/>
<organism evidence="5 6">
    <name type="scientific">Cribrihabitans marinus</name>
    <dbReference type="NCBI Taxonomy" id="1227549"/>
    <lineage>
        <taxon>Bacteria</taxon>
        <taxon>Pseudomonadati</taxon>
        <taxon>Pseudomonadota</taxon>
        <taxon>Alphaproteobacteria</taxon>
        <taxon>Rhodobacterales</taxon>
        <taxon>Paracoccaceae</taxon>
        <taxon>Cribrihabitans</taxon>
    </lineage>
</organism>
<dbReference type="OrthoDB" id="9816011at2"/>
<dbReference type="PANTHER" id="PTHR47894:SF4">
    <property type="entry name" value="HTH-TYPE TRANSCRIPTIONAL REGULATOR GADX"/>
    <property type="match status" value="1"/>
</dbReference>
<dbReference type="GO" id="GO:0005829">
    <property type="term" value="C:cytosol"/>
    <property type="evidence" value="ECO:0007669"/>
    <property type="project" value="TreeGrafter"/>
</dbReference>
<dbReference type="EMBL" id="FNYD01000021">
    <property type="protein sequence ID" value="SEK07752.1"/>
    <property type="molecule type" value="Genomic_DNA"/>
</dbReference>
<accession>A0A1H7E6Q0</accession>
<evidence type="ECO:0000256" key="3">
    <source>
        <dbReference type="ARBA" id="ARBA00023163"/>
    </source>
</evidence>
<dbReference type="Gene3D" id="1.10.10.60">
    <property type="entry name" value="Homeodomain-like"/>
    <property type="match status" value="1"/>
</dbReference>
<sequence length="330" mass="36397">MKTPFVRAAHLKVYADVLHKMGAPVNRHLAAAGLPPFSEEDQEQYLCVPRVLDFVSKASRDASVIELGFLAAQKSDLSTLSPAFQRALLAAPNGLQRLRQVLRFDRVEDGALRSAVIRRSGFLRVICNLEDFRGSDALAYSEWLQIQGMVSIVRSVAGSGWCPPEVTFISGEKCSPLARESFGNARMLFAQPNTSILVPLDILARPCADADSATQDPGRAGMPENLVSFLKKAIRPHLAGASPGVCLAAEWSGMSRRSFQRKLARLDRSYSEVLAEVRYETAAALLSNSTAKIIEIAYETGYENPEHFSRAFRRMAGISPREYRKSLSHR</sequence>
<dbReference type="RefSeq" id="WP_092371523.1">
    <property type="nucleotide sequence ID" value="NZ_BMGV01000018.1"/>
</dbReference>
<dbReference type="STRING" id="1227549.SAMN05444007_1215"/>
<dbReference type="GO" id="GO:0003700">
    <property type="term" value="F:DNA-binding transcription factor activity"/>
    <property type="evidence" value="ECO:0007669"/>
    <property type="project" value="InterPro"/>
</dbReference>
<dbReference type="InterPro" id="IPR018060">
    <property type="entry name" value="HTH_AraC"/>
</dbReference>
<dbReference type="InterPro" id="IPR009057">
    <property type="entry name" value="Homeodomain-like_sf"/>
</dbReference>
<keyword evidence="2" id="KW-0238">DNA-binding</keyword>
<dbReference type="PANTHER" id="PTHR47894">
    <property type="entry name" value="HTH-TYPE TRANSCRIPTIONAL REGULATOR GADX"/>
    <property type="match status" value="1"/>
</dbReference>